<dbReference type="EMBL" id="VSSQ01008512">
    <property type="protein sequence ID" value="MPM39072.1"/>
    <property type="molecule type" value="Genomic_DNA"/>
</dbReference>
<dbReference type="InterPro" id="IPR021729">
    <property type="entry name" value="DUF3298"/>
</dbReference>
<dbReference type="Gene3D" id="3.90.640.20">
    <property type="entry name" value="Heat-shock cognate protein, ATPase"/>
    <property type="match status" value="1"/>
</dbReference>
<comment type="caution">
    <text evidence="2">The sequence shown here is derived from an EMBL/GenBank/DDBJ whole genome shotgun (WGS) entry which is preliminary data.</text>
</comment>
<feature type="domain" description="DUF3298" evidence="1">
    <location>
        <begin position="187"/>
        <end position="259"/>
    </location>
</feature>
<evidence type="ECO:0000313" key="2">
    <source>
        <dbReference type="EMBL" id="MPM39072.1"/>
    </source>
</evidence>
<reference evidence="2" key="1">
    <citation type="submission" date="2019-08" db="EMBL/GenBank/DDBJ databases">
        <authorList>
            <person name="Kucharzyk K."/>
            <person name="Murdoch R.W."/>
            <person name="Higgins S."/>
            <person name="Loffler F."/>
        </authorList>
    </citation>
    <scope>NUCLEOTIDE SEQUENCE</scope>
</reference>
<name>A0A644ZDX8_9ZZZZ</name>
<dbReference type="Pfam" id="PF11738">
    <property type="entry name" value="DUF3298"/>
    <property type="match status" value="1"/>
</dbReference>
<dbReference type="AlphaFoldDB" id="A0A644ZDX8"/>
<gene>
    <name evidence="2" type="ORF">SDC9_85704</name>
</gene>
<accession>A0A644ZDX8</accession>
<dbReference type="InterPro" id="IPR037126">
    <property type="entry name" value="PdaC/RsiV-like_sf"/>
</dbReference>
<protein>
    <recommendedName>
        <fullName evidence="1">DUF3298 domain-containing protein</fullName>
    </recommendedName>
</protein>
<sequence>MTTGNQFDITNVIQNGNTMGNLANMQDLANMNGTTTAPANVEEVDEMEIETIPMNTTTPTEPTPIDTNVPQMNVTTGISDNLENQTLEPEKIKVDYPVIKDLPNEEVQNNINDAIISEVNSLLNNQVLVPEKKDIKEVDVSYQIPLMEKGLLCIVFSIHINLSMDKTDTIFSSLTFDTDTGEKYELEDLFKPDCDYKETLSNMAMEKCDENEVPLLSDYEGLCDNQQFYLTPNGLVLFYQVDEYTPKSYGLFRIPIHYNEIEHLLNSYHPVCNFLY</sequence>
<dbReference type="Gene3D" id="3.30.565.40">
    <property type="entry name" value="Fervidobacterium nodosum Rt17-B1 like"/>
    <property type="match status" value="1"/>
</dbReference>
<evidence type="ECO:0000259" key="1">
    <source>
        <dbReference type="Pfam" id="PF11738"/>
    </source>
</evidence>
<proteinExistence type="predicted"/>
<organism evidence="2">
    <name type="scientific">bioreactor metagenome</name>
    <dbReference type="NCBI Taxonomy" id="1076179"/>
    <lineage>
        <taxon>unclassified sequences</taxon>
        <taxon>metagenomes</taxon>
        <taxon>ecological metagenomes</taxon>
    </lineage>
</organism>